<accession>A0A318MRU1</accession>
<dbReference type="AlphaFoldDB" id="A0A318MRU1"/>
<protein>
    <submittedName>
        <fullName evidence="1">Uncharacterized protein</fullName>
    </submittedName>
</protein>
<proteinExistence type="predicted"/>
<sequence>MINSLDFKNSWGLYSWFNEDDPTLIYSNDLEDVRKLVLHGKVFYCSEQCGEFIRLNYGNYSFLVKPDLFKPVRDIRFMVGDSVEIVFSTNKIGTILNIGWHHKNNEPIYYLSFNGKKSSRRYSEDELSPA</sequence>
<dbReference type="Proteomes" id="UP000247838">
    <property type="component" value="Unassembled WGS sequence"/>
</dbReference>
<name>A0A318MRU1_FRIPE</name>
<dbReference type="RefSeq" id="WP_110444009.1">
    <property type="nucleotide sequence ID" value="NZ_QGLM01000018.1"/>
</dbReference>
<dbReference type="EMBL" id="QGLM01000018">
    <property type="protein sequence ID" value="PXY94629.1"/>
    <property type="molecule type" value="Genomic_DNA"/>
</dbReference>
<organism evidence="1 2">
    <name type="scientific">Frischella perrara</name>
    <dbReference type="NCBI Taxonomy" id="1267021"/>
    <lineage>
        <taxon>Bacteria</taxon>
        <taxon>Pseudomonadati</taxon>
        <taxon>Pseudomonadota</taxon>
        <taxon>Gammaproteobacteria</taxon>
        <taxon>Orbales</taxon>
        <taxon>Orbaceae</taxon>
        <taxon>Frischella</taxon>
    </lineage>
</organism>
<evidence type="ECO:0000313" key="2">
    <source>
        <dbReference type="Proteomes" id="UP000247838"/>
    </source>
</evidence>
<dbReference type="Pfam" id="PF22283">
    <property type="entry name" value="DUF6960"/>
    <property type="match status" value="1"/>
</dbReference>
<reference evidence="1 2" key="1">
    <citation type="submission" date="2018-05" db="EMBL/GenBank/DDBJ databases">
        <title>Reference genomes for bee gut microbiota database.</title>
        <authorList>
            <person name="Ellegaard K.M."/>
        </authorList>
    </citation>
    <scope>NUCLEOTIDE SEQUENCE [LARGE SCALE GENOMIC DNA]</scope>
    <source>
        <strain evidence="1 2">ESL0167</strain>
    </source>
</reference>
<evidence type="ECO:0000313" key="1">
    <source>
        <dbReference type="EMBL" id="PXY94629.1"/>
    </source>
</evidence>
<comment type="caution">
    <text evidence="1">The sequence shown here is derived from an EMBL/GenBank/DDBJ whole genome shotgun (WGS) entry which is preliminary data.</text>
</comment>
<dbReference type="InterPro" id="IPR053804">
    <property type="entry name" value="DUF6960"/>
</dbReference>
<gene>
    <name evidence="1" type="ORF">DKK76_09195</name>
</gene>